<feature type="domain" description="Electron transfer flavoprotein alpha/beta-subunit N-terminal" evidence="6">
    <location>
        <begin position="22"/>
        <end position="212"/>
    </location>
</feature>
<name>A0A1T4LTA2_9FIRM</name>
<dbReference type="EMBL" id="FUXM01000002">
    <property type="protein sequence ID" value="SJZ57905.1"/>
    <property type="molecule type" value="Genomic_DNA"/>
</dbReference>
<dbReference type="CDD" id="cd01714">
    <property type="entry name" value="ETF_beta"/>
    <property type="match status" value="1"/>
</dbReference>
<dbReference type="AlphaFoldDB" id="A0A1T4LTA2"/>
<keyword evidence="5" id="KW-0249">Electron transport</keyword>
<evidence type="ECO:0000313" key="7">
    <source>
        <dbReference type="EMBL" id="SJZ57905.1"/>
    </source>
</evidence>
<dbReference type="InterPro" id="IPR014730">
    <property type="entry name" value="ETF_a/b_N"/>
</dbReference>
<dbReference type="SUPFAM" id="SSF52402">
    <property type="entry name" value="Adenine nucleotide alpha hydrolases-like"/>
    <property type="match status" value="1"/>
</dbReference>
<comment type="similarity">
    <text evidence="1">Belongs to the ETF beta-subunit/FixA family.</text>
</comment>
<evidence type="ECO:0000256" key="2">
    <source>
        <dbReference type="ARBA" id="ARBA00011355"/>
    </source>
</evidence>
<dbReference type="OrthoDB" id="9804960at2"/>
<evidence type="ECO:0000256" key="4">
    <source>
        <dbReference type="ARBA" id="ARBA00022448"/>
    </source>
</evidence>
<keyword evidence="4" id="KW-0813">Transport</keyword>
<dbReference type="RefSeq" id="WP_078664447.1">
    <property type="nucleotide sequence ID" value="NZ_FUXM01000002.1"/>
</dbReference>
<evidence type="ECO:0000256" key="5">
    <source>
        <dbReference type="ARBA" id="ARBA00022982"/>
    </source>
</evidence>
<dbReference type="PANTHER" id="PTHR21294">
    <property type="entry name" value="ELECTRON TRANSFER FLAVOPROTEIN BETA-SUBUNIT"/>
    <property type="match status" value="1"/>
</dbReference>
<comment type="subunit">
    <text evidence="2">Heterodimer of an alpha and a beta subunit.</text>
</comment>
<dbReference type="Gene3D" id="3.40.50.620">
    <property type="entry name" value="HUPs"/>
    <property type="match status" value="1"/>
</dbReference>
<dbReference type="GO" id="GO:0009055">
    <property type="term" value="F:electron transfer activity"/>
    <property type="evidence" value="ECO:0007669"/>
    <property type="project" value="InterPro"/>
</dbReference>
<evidence type="ECO:0000313" key="8">
    <source>
        <dbReference type="Proteomes" id="UP000189933"/>
    </source>
</evidence>
<dbReference type="GO" id="GO:0005829">
    <property type="term" value="C:cytosol"/>
    <property type="evidence" value="ECO:0007669"/>
    <property type="project" value="TreeGrafter"/>
</dbReference>
<gene>
    <name evidence="7" type="ORF">SAMN02745885_00294</name>
</gene>
<proteinExistence type="inferred from homology"/>
<accession>A0A1T4LTA2</accession>
<dbReference type="InterPro" id="IPR033948">
    <property type="entry name" value="ETF_beta_N"/>
</dbReference>
<organism evidence="7 8">
    <name type="scientific">Carboxydocella sporoproducens DSM 16521</name>
    <dbReference type="NCBI Taxonomy" id="1121270"/>
    <lineage>
        <taxon>Bacteria</taxon>
        <taxon>Bacillati</taxon>
        <taxon>Bacillota</taxon>
        <taxon>Clostridia</taxon>
        <taxon>Eubacteriales</taxon>
        <taxon>Clostridiales Family XVI. Incertae Sedis</taxon>
        <taxon>Carboxydocella</taxon>
    </lineage>
</organism>
<evidence type="ECO:0000256" key="3">
    <source>
        <dbReference type="ARBA" id="ARBA00016797"/>
    </source>
</evidence>
<protein>
    <recommendedName>
        <fullName evidence="3">Electron transfer flavoprotein subunit beta</fullName>
    </recommendedName>
</protein>
<dbReference type="Pfam" id="PF01012">
    <property type="entry name" value="ETF"/>
    <property type="match status" value="1"/>
</dbReference>
<keyword evidence="8" id="KW-1185">Reference proteome</keyword>
<evidence type="ECO:0000256" key="1">
    <source>
        <dbReference type="ARBA" id="ARBA00007557"/>
    </source>
</evidence>
<dbReference type="InterPro" id="IPR014729">
    <property type="entry name" value="Rossmann-like_a/b/a_fold"/>
</dbReference>
<dbReference type="PANTHER" id="PTHR21294:SF8">
    <property type="entry name" value="ELECTRON TRANSFER FLAVOPROTEIN SUBUNIT BETA"/>
    <property type="match status" value="1"/>
</dbReference>
<sequence>MKIVVLMKQTFDTETRISLDANGKIDSTGVNYVVNPYCEFAVEEALRIKERLGEGEVIILSAGPDRVESAIRQCLAMGADRGVLINDPALENGDEYTYALALAKALQTMEYDLVLAGFQAVDDGSAQVGPRVAQLLDIPQVTIVTKIEIEDKKAVVTREIDDGVEIIEVPLPALFTAQQGLAEPRYPSMKGIMQAKKKPLQVLTLQDIGVSPDEVGASGARVKVEEFSLPAPRQAGKIIGGDPREAAVELVKLLRTEAKVI</sequence>
<evidence type="ECO:0000259" key="6">
    <source>
        <dbReference type="SMART" id="SM00893"/>
    </source>
</evidence>
<dbReference type="PIRSF" id="PIRSF000090">
    <property type="entry name" value="Beta-ETF"/>
    <property type="match status" value="1"/>
</dbReference>
<reference evidence="8" key="1">
    <citation type="submission" date="2017-02" db="EMBL/GenBank/DDBJ databases">
        <authorList>
            <person name="Varghese N."/>
            <person name="Submissions S."/>
        </authorList>
    </citation>
    <scope>NUCLEOTIDE SEQUENCE [LARGE SCALE GENOMIC DNA]</scope>
    <source>
        <strain evidence="8">DSM 16521</strain>
    </source>
</reference>
<dbReference type="SMART" id="SM00893">
    <property type="entry name" value="ETF"/>
    <property type="match status" value="1"/>
</dbReference>
<dbReference type="InterPro" id="IPR012255">
    <property type="entry name" value="ETF_b"/>
</dbReference>
<dbReference type="Proteomes" id="UP000189933">
    <property type="component" value="Unassembled WGS sequence"/>
</dbReference>